<dbReference type="Proteomes" id="UP000268051">
    <property type="component" value="Unassembled WGS sequence"/>
</dbReference>
<evidence type="ECO:0000313" key="2">
    <source>
        <dbReference type="Proteomes" id="UP000268051"/>
    </source>
</evidence>
<dbReference type="AlphaFoldDB" id="A0A3N2RLR6"/>
<proteinExistence type="predicted"/>
<dbReference type="EMBL" id="RHFN01000088">
    <property type="protein sequence ID" value="ROU08415.1"/>
    <property type="molecule type" value="Genomic_DNA"/>
</dbReference>
<reference evidence="1 2" key="1">
    <citation type="submission" date="2018-10" db="EMBL/GenBank/DDBJ databases">
        <title>Horizontal transference of carbapenem resistance between Klebsiella pneumoniae and Kluyvera ascorbata during abdominal infection: a case report.</title>
        <authorList>
            <person name="Raro O.H.F."/>
            <person name="Lima-Morales D."/>
            <person name="Barth A.L."/>
            <person name="Paim T.G.S."/>
            <person name="Mott M.P."/>
            <person name="Riche C.V.W."/>
            <person name="Teixeira U.F."/>
            <person name="Waechter F."/>
            <person name="Dias C.A.G."/>
        </authorList>
    </citation>
    <scope>NUCLEOTIDE SEQUENCE [LARGE SCALE GENOMIC DNA]</scope>
    <source>
        <strain evidence="1 2">OT2</strain>
    </source>
</reference>
<feature type="non-terminal residue" evidence="1">
    <location>
        <position position="1"/>
    </location>
</feature>
<organism evidence="1 2">
    <name type="scientific">Kluyvera ascorbata</name>
    <dbReference type="NCBI Taxonomy" id="51288"/>
    <lineage>
        <taxon>Bacteria</taxon>
        <taxon>Pseudomonadati</taxon>
        <taxon>Pseudomonadota</taxon>
        <taxon>Gammaproteobacteria</taxon>
        <taxon>Enterobacterales</taxon>
        <taxon>Enterobacteriaceae</taxon>
        <taxon>Kluyvera</taxon>
    </lineage>
</organism>
<gene>
    <name evidence="1" type="ORF">EB837_26325</name>
</gene>
<comment type="caution">
    <text evidence="1">The sequence shown here is derived from an EMBL/GenBank/DDBJ whole genome shotgun (WGS) entry which is preliminary data.</text>
</comment>
<name>A0A3N2RLR6_9ENTR</name>
<evidence type="ECO:0000313" key="1">
    <source>
        <dbReference type="EMBL" id="ROU08415.1"/>
    </source>
</evidence>
<accession>A0A3N2RLR6</accession>
<protein>
    <submittedName>
        <fullName evidence="1">MFS transporter</fullName>
    </submittedName>
</protein>
<sequence>LNEWKGLPLDMRLINFRAIIG</sequence>